<proteinExistence type="predicted"/>
<sequence>MTTPPLLARSEEMSTRHPLAAFSFYLSGRHQVLLSISKEILEGLDACASGEGAFPHEARARASDLMWLWTLGAYEVVRTMCQASRCFSERFARAISHLKADLERVRVPNTKLERIQYNRRDRPIPVSSDRGPDIWDDASKDLLVGDPADAVSCRMLLRSYESVMSSLTPDDVKMSHEDSFGRT</sequence>
<protein>
    <submittedName>
        <fullName evidence="1">Uncharacterized protein</fullName>
    </submittedName>
</protein>
<reference evidence="1 2" key="1">
    <citation type="submission" date="2014-02" db="EMBL/GenBank/DDBJ databases">
        <title>The small core and large imbalanced accessory genome model reveals a collaborative survival strategy of Sorangium cellulosum strains in nature.</title>
        <authorList>
            <person name="Han K."/>
            <person name="Peng R."/>
            <person name="Blom J."/>
            <person name="Li Y.-Z."/>
        </authorList>
    </citation>
    <scope>NUCLEOTIDE SEQUENCE [LARGE SCALE GENOMIC DNA]</scope>
    <source>
        <strain evidence="1 2">So0157-18</strain>
    </source>
</reference>
<evidence type="ECO:0000313" key="1">
    <source>
        <dbReference type="EMBL" id="KYF47866.1"/>
    </source>
</evidence>
<gene>
    <name evidence="1" type="ORF">BE04_16720</name>
</gene>
<organism evidence="1 2">
    <name type="scientific">Sorangium cellulosum</name>
    <name type="common">Polyangium cellulosum</name>
    <dbReference type="NCBI Taxonomy" id="56"/>
    <lineage>
        <taxon>Bacteria</taxon>
        <taxon>Pseudomonadati</taxon>
        <taxon>Myxococcota</taxon>
        <taxon>Polyangia</taxon>
        <taxon>Polyangiales</taxon>
        <taxon>Polyangiaceae</taxon>
        <taxon>Sorangium</taxon>
    </lineage>
</organism>
<dbReference type="Proteomes" id="UP000075604">
    <property type="component" value="Unassembled WGS sequence"/>
</dbReference>
<comment type="caution">
    <text evidence="1">The sequence shown here is derived from an EMBL/GenBank/DDBJ whole genome shotgun (WGS) entry which is preliminary data.</text>
</comment>
<dbReference type="AlphaFoldDB" id="A0A150NZV5"/>
<evidence type="ECO:0000313" key="2">
    <source>
        <dbReference type="Proteomes" id="UP000075604"/>
    </source>
</evidence>
<accession>A0A150NZV5</accession>
<name>A0A150NZV5_SORCE</name>
<dbReference type="EMBL" id="JELX01004459">
    <property type="protein sequence ID" value="KYF47866.1"/>
    <property type="molecule type" value="Genomic_DNA"/>
</dbReference>